<keyword evidence="2" id="KW-1133">Transmembrane helix</keyword>
<keyword evidence="2" id="KW-0812">Transmembrane</keyword>
<evidence type="ECO:0000256" key="1">
    <source>
        <dbReference type="SAM" id="MobiDB-lite"/>
    </source>
</evidence>
<sequence>MERMIARIGWWLFALAALYTLVGTIGNRIASHSYIIPLTLEPGHSAQVNVLRLHPDYVDLELWHAYAQGQERPELGRYSHEERAQGYYVDDPGQPVILQVSTSTESVVYEAGPRTGRGAHTISRGMRPQAPDDDPKLFGGPTQPAPATLPRGRSTVTFSVLQVGPALRGERVELHLEPPLGVKSTSASYQWLWIFFFWPVIVAGLALWALGLAYMSWHVRDLPPRIPRSKPGRQEKPGVGR</sequence>
<dbReference type="RefSeq" id="WP_182622081.1">
    <property type="nucleotide sequence ID" value="NZ_JACIUV010000003.1"/>
</dbReference>
<comment type="caution">
    <text evidence="3">The sequence shown here is derived from an EMBL/GenBank/DDBJ whole genome shotgun (WGS) entry which is preliminary data.</text>
</comment>
<evidence type="ECO:0000313" key="3">
    <source>
        <dbReference type="EMBL" id="MBB1116933.1"/>
    </source>
</evidence>
<reference evidence="3 4" key="1">
    <citation type="submission" date="2020-08" db="EMBL/GenBank/DDBJ databases">
        <title>Stenotrophomonas sp. W1S232.</title>
        <authorList>
            <person name="Deng Y."/>
        </authorList>
    </citation>
    <scope>NUCLEOTIDE SEQUENCE [LARGE SCALE GENOMIC DNA]</scope>
    <source>
        <strain evidence="3 4">W1S232</strain>
    </source>
</reference>
<name>A0A7W3UZW6_9GAMM</name>
<keyword evidence="2" id="KW-0472">Membrane</keyword>
<dbReference type="EMBL" id="JACIUV010000003">
    <property type="protein sequence ID" value="MBB1116933.1"/>
    <property type="molecule type" value="Genomic_DNA"/>
</dbReference>
<protein>
    <submittedName>
        <fullName evidence="3">Uncharacterized protein</fullName>
    </submittedName>
</protein>
<organism evidence="3 4">
    <name type="scientific">Stenotrophomonas koreensis</name>
    <dbReference type="NCBI Taxonomy" id="266128"/>
    <lineage>
        <taxon>Bacteria</taxon>
        <taxon>Pseudomonadati</taxon>
        <taxon>Pseudomonadota</taxon>
        <taxon>Gammaproteobacteria</taxon>
        <taxon>Lysobacterales</taxon>
        <taxon>Lysobacteraceae</taxon>
        <taxon>Stenotrophomonas</taxon>
    </lineage>
</organism>
<feature type="region of interest" description="Disordered" evidence="1">
    <location>
        <begin position="118"/>
        <end position="151"/>
    </location>
</feature>
<feature type="transmembrane region" description="Helical" evidence="2">
    <location>
        <begin position="191"/>
        <end position="215"/>
    </location>
</feature>
<gene>
    <name evidence="3" type="ORF">H4O09_07720</name>
</gene>
<proteinExistence type="predicted"/>
<evidence type="ECO:0000313" key="4">
    <source>
        <dbReference type="Proteomes" id="UP000550609"/>
    </source>
</evidence>
<dbReference type="AlphaFoldDB" id="A0A7W3UZW6"/>
<accession>A0A7W3UZW6</accession>
<evidence type="ECO:0000256" key="2">
    <source>
        <dbReference type="SAM" id="Phobius"/>
    </source>
</evidence>
<dbReference type="Proteomes" id="UP000550609">
    <property type="component" value="Unassembled WGS sequence"/>
</dbReference>